<keyword evidence="1" id="KW-0472">Membrane</keyword>
<dbReference type="InterPro" id="IPR010718">
    <property type="entry name" value="DUF1294"/>
</dbReference>
<reference evidence="2 3" key="1">
    <citation type="submission" date="2019-03" db="EMBL/GenBank/DDBJ databases">
        <title>Genomic Encyclopedia of Type Strains, Phase IV (KMG-IV): sequencing the most valuable type-strain genomes for metagenomic binning, comparative biology and taxonomic classification.</title>
        <authorList>
            <person name="Goeker M."/>
        </authorList>
    </citation>
    <scope>NUCLEOTIDE SEQUENCE [LARGE SCALE GENOMIC DNA]</scope>
    <source>
        <strain evidence="2 3">DSM 10053</strain>
    </source>
</reference>
<dbReference type="RefSeq" id="WP_132300723.1">
    <property type="nucleotide sequence ID" value="NZ_CP170642.1"/>
</dbReference>
<protein>
    <submittedName>
        <fullName evidence="2">Uncharacterized membrane protein YsdA (DUF1294 family)</fullName>
    </submittedName>
</protein>
<proteinExistence type="predicted"/>
<dbReference type="Pfam" id="PF06961">
    <property type="entry name" value="DUF1294"/>
    <property type="match status" value="1"/>
</dbReference>
<dbReference type="Proteomes" id="UP000295496">
    <property type="component" value="Unassembled WGS sequence"/>
</dbReference>
<gene>
    <name evidence="2" type="ORF">EV692_0776</name>
</gene>
<evidence type="ECO:0000313" key="2">
    <source>
        <dbReference type="EMBL" id="TCK70500.1"/>
    </source>
</evidence>
<organism evidence="2 3">
    <name type="scientific">Lonepinella koalarum</name>
    <dbReference type="NCBI Taxonomy" id="53417"/>
    <lineage>
        <taxon>Bacteria</taxon>
        <taxon>Pseudomonadati</taxon>
        <taxon>Pseudomonadota</taxon>
        <taxon>Gammaproteobacteria</taxon>
        <taxon>Pasteurellales</taxon>
        <taxon>Pasteurellaceae</taxon>
        <taxon>Lonepinella</taxon>
    </lineage>
</organism>
<comment type="caution">
    <text evidence="2">The sequence shown here is derived from an EMBL/GenBank/DDBJ whole genome shotgun (WGS) entry which is preliminary data.</text>
</comment>
<feature type="transmembrane region" description="Helical" evidence="1">
    <location>
        <begin position="67"/>
        <end position="88"/>
    </location>
</feature>
<evidence type="ECO:0000256" key="1">
    <source>
        <dbReference type="SAM" id="Phobius"/>
    </source>
</evidence>
<dbReference type="EMBL" id="SMGJ01000002">
    <property type="protein sequence ID" value="TCK70500.1"/>
    <property type="molecule type" value="Genomic_DNA"/>
</dbReference>
<feature type="transmembrane region" description="Helical" evidence="1">
    <location>
        <begin position="34"/>
        <end position="55"/>
    </location>
</feature>
<evidence type="ECO:0000313" key="3">
    <source>
        <dbReference type="Proteomes" id="UP000295496"/>
    </source>
</evidence>
<keyword evidence="1" id="KW-1133">Transmembrane helix</keyword>
<name>A0A4R1L0T8_9PAST</name>
<accession>A0A4R1L0T8</accession>
<feature type="transmembrane region" description="Helical" evidence="1">
    <location>
        <begin position="6"/>
        <end position="22"/>
    </location>
</feature>
<keyword evidence="3" id="KW-1185">Reference proteome</keyword>
<sequence length="92" mass="11001">MLYFFLIYLAVVNITAYFLMGEDKKRAKNKQWRIEELVFFTLCFIGGFIGVHLGMQHFQHKTQHWQFKLAVSLSAVLFLIILPLLFWFRLKS</sequence>
<keyword evidence="1" id="KW-0812">Transmembrane</keyword>
<dbReference type="AlphaFoldDB" id="A0A4R1L0T8"/>